<accession>A0A8S9Q7X7</accession>
<dbReference type="AlphaFoldDB" id="A0A8S9Q7X7"/>
<proteinExistence type="predicted"/>
<evidence type="ECO:0000313" key="2">
    <source>
        <dbReference type="Proteomes" id="UP000712600"/>
    </source>
</evidence>
<protein>
    <submittedName>
        <fullName evidence="1">Uncharacterized protein</fullName>
    </submittedName>
</protein>
<name>A0A8S9Q7X7_BRACR</name>
<organism evidence="1 2">
    <name type="scientific">Brassica cretica</name>
    <name type="common">Mustard</name>
    <dbReference type="NCBI Taxonomy" id="69181"/>
    <lineage>
        <taxon>Eukaryota</taxon>
        <taxon>Viridiplantae</taxon>
        <taxon>Streptophyta</taxon>
        <taxon>Embryophyta</taxon>
        <taxon>Tracheophyta</taxon>
        <taxon>Spermatophyta</taxon>
        <taxon>Magnoliopsida</taxon>
        <taxon>eudicotyledons</taxon>
        <taxon>Gunneridae</taxon>
        <taxon>Pentapetalae</taxon>
        <taxon>rosids</taxon>
        <taxon>malvids</taxon>
        <taxon>Brassicales</taxon>
        <taxon>Brassicaceae</taxon>
        <taxon>Brassiceae</taxon>
        <taxon>Brassica</taxon>
    </lineage>
</organism>
<reference evidence="1" key="1">
    <citation type="submission" date="2019-12" db="EMBL/GenBank/DDBJ databases">
        <title>Genome sequencing and annotation of Brassica cretica.</title>
        <authorList>
            <person name="Studholme D.J."/>
            <person name="Sarris P."/>
        </authorList>
    </citation>
    <scope>NUCLEOTIDE SEQUENCE</scope>
    <source>
        <strain evidence="1">PFS-109/04</strain>
        <tissue evidence="1">Leaf</tissue>
    </source>
</reference>
<dbReference type="EMBL" id="QGKX02001290">
    <property type="protein sequence ID" value="KAF3538157.1"/>
    <property type="molecule type" value="Genomic_DNA"/>
</dbReference>
<sequence length="152" mass="17793">MILSYLNHLNVSCAFEELSELSTIDLKERLPTKSLRSAEKDCSCCGGGGASSEIMFPSSSTLKSSVTAMLRTKRDAAEEAKMEREMDWELSSKEREEVGGMWRQVWRWRRWRERGMKLKQPWRRKRRDRVDSVKRGLRRILLGWPASLFIHT</sequence>
<evidence type="ECO:0000313" key="1">
    <source>
        <dbReference type="EMBL" id="KAF3538157.1"/>
    </source>
</evidence>
<comment type="caution">
    <text evidence="1">The sequence shown here is derived from an EMBL/GenBank/DDBJ whole genome shotgun (WGS) entry which is preliminary data.</text>
</comment>
<gene>
    <name evidence="1" type="ORF">F2Q69_00021126</name>
</gene>
<dbReference type="Proteomes" id="UP000712600">
    <property type="component" value="Unassembled WGS sequence"/>
</dbReference>